<organism evidence="17 18">
    <name type="scientific">Caldanaerobius fijiensis DSM 17918</name>
    <dbReference type="NCBI Taxonomy" id="1121256"/>
    <lineage>
        <taxon>Bacteria</taxon>
        <taxon>Bacillati</taxon>
        <taxon>Bacillota</taxon>
        <taxon>Clostridia</taxon>
        <taxon>Thermoanaerobacterales</taxon>
        <taxon>Thermoanaerobacteraceae</taxon>
        <taxon>Caldanaerobius</taxon>
    </lineage>
</organism>
<evidence type="ECO:0000256" key="2">
    <source>
        <dbReference type="ARBA" id="ARBA00004651"/>
    </source>
</evidence>
<keyword evidence="18" id="KW-1185">Reference proteome</keyword>
<keyword evidence="10" id="KW-0067">ATP-binding</keyword>
<dbReference type="GO" id="GO:0005524">
    <property type="term" value="F:ATP binding"/>
    <property type="evidence" value="ECO:0007669"/>
    <property type="project" value="UniProtKB-KW"/>
</dbReference>
<accession>A0A1M4V5Q0</accession>
<dbReference type="Gene3D" id="3.30.565.10">
    <property type="entry name" value="Histidine kinase-like ATPase, C-terminal domain"/>
    <property type="match status" value="1"/>
</dbReference>
<evidence type="ECO:0000256" key="3">
    <source>
        <dbReference type="ARBA" id="ARBA00012438"/>
    </source>
</evidence>
<keyword evidence="11 14" id="KW-1133">Transmembrane helix</keyword>
<evidence type="ECO:0000259" key="15">
    <source>
        <dbReference type="PROSITE" id="PS50109"/>
    </source>
</evidence>
<dbReference type="FunFam" id="1.10.287.130:FF:000001">
    <property type="entry name" value="Two-component sensor histidine kinase"/>
    <property type="match status" value="1"/>
</dbReference>
<keyword evidence="7 14" id="KW-0812">Transmembrane</keyword>
<evidence type="ECO:0000256" key="6">
    <source>
        <dbReference type="ARBA" id="ARBA00022679"/>
    </source>
</evidence>
<dbReference type="SUPFAM" id="SSF158472">
    <property type="entry name" value="HAMP domain-like"/>
    <property type="match status" value="1"/>
</dbReference>
<name>A0A1M4V5Q0_9THEO</name>
<dbReference type="PANTHER" id="PTHR45528">
    <property type="entry name" value="SENSOR HISTIDINE KINASE CPXA"/>
    <property type="match status" value="1"/>
</dbReference>
<reference evidence="17 18" key="1">
    <citation type="submission" date="2016-11" db="EMBL/GenBank/DDBJ databases">
        <authorList>
            <person name="Jaros S."/>
            <person name="Januszkiewicz K."/>
            <person name="Wedrychowicz H."/>
        </authorList>
    </citation>
    <scope>NUCLEOTIDE SEQUENCE [LARGE SCALE GENOMIC DNA]</scope>
    <source>
        <strain evidence="17 18">DSM 17918</strain>
    </source>
</reference>
<dbReference type="InterPro" id="IPR003661">
    <property type="entry name" value="HisK_dim/P_dom"/>
</dbReference>
<dbReference type="OrthoDB" id="9796330at2"/>
<dbReference type="InterPro" id="IPR036890">
    <property type="entry name" value="HATPase_C_sf"/>
</dbReference>
<dbReference type="InterPro" id="IPR003594">
    <property type="entry name" value="HATPase_dom"/>
</dbReference>
<dbReference type="Proteomes" id="UP000184088">
    <property type="component" value="Unassembled WGS sequence"/>
</dbReference>
<dbReference type="SMART" id="SM00387">
    <property type="entry name" value="HATPase_c"/>
    <property type="match status" value="1"/>
</dbReference>
<dbReference type="STRING" id="1121256.SAMN02746089_00583"/>
<dbReference type="RefSeq" id="WP_073341643.1">
    <property type="nucleotide sequence ID" value="NZ_FQVH01000003.1"/>
</dbReference>
<dbReference type="Pfam" id="PF00512">
    <property type="entry name" value="HisKA"/>
    <property type="match status" value="1"/>
</dbReference>
<evidence type="ECO:0000256" key="1">
    <source>
        <dbReference type="ARBA" id="ARBA00000085"/>
    </source>
</evidence>
<protein>
    <recommendedName>
        <fullName evidence="3">histidine kinase</fullName>
        <ecNumber evidence="3">2.7.13.3</ecNumber>
    </recommendedName>
</protein>
<dbReference type="Gene3D" id="1.10.287.130">
    <property type="match status" value="1"/>
</dbReference>
<dbReference type="PRINTS" id="PR00344">
    <property type="entry name" value="BCTRLSENSOR"/>
</dbReference>
<dbReference type="SUPFAM" id="SSF47384">
    <property type="entry name" value="Homodimeric domain of signal transducing histidine kinase"/>
    <property type="match status" value="1"/>
</dbReference>
<evidence type="ECO:0000256" key="7">
    <source>
        <dbReference type="ARBA" id="ARBA00022692"/>
    </source>
</evidence>
<evidence type="ECO:0000256" key="5">
    <source>
        <dbReference type="ARBA" id="ARBA00022553"/>
    </source>
</evidence>
<keyword evidence="12" id="KW-0902">Two-component regulatory system</keyword>
<evidence type="ECO:0000256" key="4">
    <source>
        <dbReference type="ARBA" id="ARBA00022475"/>
    </source>
</evidence>
<evidence type="ECO:0000259" key="16">
    <source>
        <dbReference type="PROSITE" id="PS50885"/>
    </source>
</evidence>
<dbReference type="InterPro" id="IPR004358">
    <property type="entry name" value="Sig_transdc_His_kin-like_C"/>
</dbReference>
<dbReference type="EMBL" id="FQVH01000003">
    <property type="protein sequence ID" value="SHE64198.1"/>
    <property type="molecule type" value="Genomic_DNA"/>
</dbReference>
<dbReference type="CDD" id="cd06225">
    <property type="entry name" value="HAMP"/>
    <property type="match status" value="1"/>
</dbReference>
<proteinExistence type="predicted"/>
<evidence type="ECO:0000256" key="13">
    <source>
        <dbReference type="ARBA" id="ARBA00023136"/>
    </source>
</evidence>
<keyword evidence="9 17" id="KW-0418">Kinase</keyword>
<dbReference type="EC" id="2.7.13.3" evidence="3"/>
<dbReference type="GO" id="GO:0005886">
    <property type="term" value="C:plasma membrane"/>
    <property type="evidence" value="ECO:0007669"/>
    <property type="project" value="UniProtKB-SubCell"/>
</dbReference>
<comment type="subcellular location">
    <subcellularLocation>
        <location evidence="2">Cell membrane</location>
        <topology evidence="2">Multi-pass membrane protein</topology>
    </subcellularLocation>
</comment>
<feature type="domain" description="HAMP" evidence="16">
    <location>
        <begin position="181"/>
        <end position="233"/>
    </location>
</feature>
<keyword evidence="6" id="KW-0808">Transferase</keyword>
<evidence type="ECO:0000313" key="18">
    <source>
        <dbReference type="Proteomes" id="UP000184088"/>
    </source>
</evidence>
<keyword evidence="13 14" id="KW-0472">Membrane</keyword>
<dbReference type="SMART" id="SM00388">
    <property type="entry name" value="HisKA"/>
    <property type="match status" value="1"/>
</dbReference>
<keyword evidence="4" id="KW-1003">Cell membrane</keyword>
<sequence length="454" mass="51398">MKGIKRKIFLSYILVIAVILILFWLTQVVFLRKIYINSKVNELKALASYIAKNIDQQEKLYDATERWGARLVIVDERGEIILNNRMRGGGMGYGMGAGAGMPLPLLYQYKPGVYYYNGTDLKMEHLAVVQNYTHDSSRGRIILSIPMSSIDDNVKIFKSLFWWIGALSVLFSFALSWAFSRRFIVPIDKLKEAAGEISRGNFKVKVSDDLKDEFKDLALSIEDMASDLDRADKLKKDFIANMTHDLKTPLGLIRGYAEMLLDFYGDEKEQRDKYLNTIISESQRMSALIDSILSLSKLQSGYVKLDISEFNLYDLVEEVLRAFEVELNKKDIKVILNGLDVRVQGDRELLKRVFINTIDNSLKNMDAGGCLSIFTYIKGDAVEVNIKDTGRGIPSDKIDGIFDRYYKLDKLGTGLGLAIVSEILKLHKSQYGIESQEGIGTTFYFAIKLAKPAV</sequence>
<dbReference type="InterPro" id="IPR050398">
    <property type="entry name" value="HssS/ArlS-like"/>
</dbReference>
<dbReference type="PANTHER" id="PTHR45528:SF1">
    <property type="entry name" value="SENSOR HISTIDINE KINASE CPXA"/>
    <property type="match status" value="1"/>
</dbReference>
<feature type="domain" description="Histidine kinase" evidence="15">
    <location>
        <begin position="241"/>
        <end position="451"/>
    </location>
</feature>
<dbReference type="AlphaFoldDB" id="A0A1M4V5Q0"/>
<feature type="transmembrane region" description="Helical" evidence="14">
    <location>
        <begin position="12"/>
        <end position="31"/>
    </location>
</feature>
<evidence type="ECO:0000256" key="8">
    <source>
        <dbReference type="ARBA" id="ARBA00022741"/>
    </source>
</evidence>
<evidence type="ECO:0000256" key="12">
    <source>
        <dbReference type="ARBA" id="ARBA00023012"/>
    </source>
</evidence>
<dbReference type="SMART" id="SM00304">
    <property type="entry name" value="HAMP"/>
    <property type="match status" value="1"/>
</dbReference>
<dbReference type="PROSITE" id="PS50885">
    <property type="entry name" value="HAMP"/>
    <property type="match status" value="1"/>
</dbReference>
<keyword evidence="5" id="KW-0597">Phosphoprotein</keyword>
<gene>
    <name evidence="17" type="ORF">SAMN02746089_00583</name>
</gene>
<dbReference type="InterPro" id="IPR005467">
    <property type="entry name" value="His_kinase_dom"/>
</dbReference>
<evidence type="ECO:0000256" key="14">
    <source>
        <dbReference type="SAM" id="Phobius"/>
    </source>
</evidence>
<keyword evidence="8" id="KW-0547">Nucleotide-binding</keyword>
<evidence type="ECO:0000256" key="11">
    <source>
        <dbReference type="ARBA" id="ARBA00022989"/>
    </source>
</evidence>
<dbReference type="InterPro" id="IPR003660">
    <property type="entry name" value="HAMP_dom"/>
</dbReference>
<dbReference type="Gene3D" id="6.10.340.10">
    <property type="match status" value="1"/>
</dbReference>
<evidence type="ECO:0000256" key="10">
    <source>
        <dbReference type="ARBA" id="ARBA00022840"/>
    </source>
</evidence>
<dbReference type="CDD" id="cd00082">
    <property type="entry name" value="HisKA"/>
    <property type="match status" value="1"/>
</dbReference>
<dbReference type="SUPFAM" id="SSF55874">
    <property type="entry name" value="ATPase domain of HSP90 chaperone/DNA topoisomerase II/histidine kinase"/>
    <property type="match status" value="1"/>
</dbReference>
<feature type="transmembrane region" description="Helical" evidence="14">
    <location>
        <begin position="160"/>
        <end position="179"/>
    </location>
</feature>
<evidence type="ECO:0000256" key="9">
    <source>
        <dbReference type="ARBA" id="ARBA00022777"/>
    </source>
</evidence>
<dbReference type="InterPro" id="IPR036097">
    <property type="entry name" value="HisK_dim/P_sf"/>
</dbReference>
<dbReference type="Pfam" id="PF00672">
    <property type="entry name" value="HAMP"/>
    <property type="match status" value="1"/>
</dbReference>
<dbReference type="Pfam" id="PF02518">
    <property type="entry name" value="HATPase_c"/>
    <property type="match status" value="1"/>
</dbReference>
<dbReference type="PROSITE" id="PS50109">
    <property type="entry name" value="HIS_KIN"/>
    <property type="match status" value="1"/>
</dbReference>
<comment type="catalytic activity">
    <reaction evidence="1">
        <text>ATP + protein L-histidine = ADP + protein N-phospho-L-histidine.</text>
        <dbReference type="EC" id="2.7.13.3"/>
    </reaction>
</comment>
<evidence type="ECO:0000313" key="17">
    <source>
        <dbReference type="EMBL" id="SHE64198.1"/>
    </source>
</evidence>
<dbReference type="GO" id="GO:0000155">
    <property type="term" value="F:phosphorelay sensor kinase activity"/>
    <property type="evidence" value="ECO:0007669"/>
    <property type="project" value="InterPro"/>
</dbReference>